<evidence type="ECO:0000313" key="2">
    <source>
        <dbReference type="Proteomes" id="UP000276133"/>
    </source>
</evidence>
<gene>
    <name evidence="1" type="ORF">BpHYR1_006495</name>
</gene>
<reference evidence="1 2" key="1">
    <citation type="journal article" date="2018" name="Sci. Rep.">
        <title>Genomic signatures of local adaptation to the degree of environmental predictability in rotifers.</title>
        <authorList>
            <person name="Franch-Gras L."/>
            <person name="Hahn C."/>
            <person name="Garcia-Roger E.M."/>
            <person name="Carmona M.J."/>
            <person name="Serra M."/>
            <person name="Gomez A."/>
        </authorList>
    </citation>
    <scope>NUCLEOTIDE SEQUENCE [LARGE SCALE GENOMIC DNA]</scope>
    <source>
        <strain evidence="1">HYR1</strain>
    </source>
</reference>
<organism evidence="1 2">
    <name type="scientific">Brachionus plicatilis</name>
    <name type="common">Marine rotifer</name>
    <name type="synonym">Brachionus muelleri</name>
    <dbReference type="NCBI Taxonomy" id="10195"/>
    <lineage>
        <taxon>Eukaryota</taxon>
        <taxon>Metazoa</taxon>
        <taxon>Spiralia</taxon>
        <taxon>Gnathifera</taxon>
        <taxon>Rotifera</taxon>
        <taxon>Eurotatoria</taxon>
        <taxon>Monogononta</taxon>
        <taxon>Pseudotrocha</taxon>
        <taxon>Ploima</taxon>
        <taxon>Brachionidae</taxon>
        <taxon>Brachionus</taxon>
    </lineage>
</organism>
<proteinExistence type="predicted"/>
<protein>
    <submittedName>
        <fullName evidence="1">Uncharacterized protein</fullName>
    </submittedName>
</protein>
<keyword evidence="2" id="KW-1185">Reference proteome</keyword>
<evidence type="ECO:0000313" key="1">
    <source>
        <dbReference type="EMBL" id="RNA03540.1"/>
    </source>
</evidence>
<name>A0A3M7PWU7_BRAPC</name>
<dbReference type="AlphaFoldDB" id="A0A3M7PWU7"/>
<comment type="caution">
    <text evidence="1">The sequence shown here is derived from an EMBL/GenBank/DDBJ whole genome shotgun (WGS) entry which is preliminary data.</text>
</comment>
<sequence>MPRLSISIELKSAILFQLNFFKNIVERFVVPISEICVDGFLTSTIKREIGFIKFDFFKLFFGFQILTKNNKNISKFMLSFAKKLKVLYNN</sequence>
<dbReference type="Proteomes" id="UP000276133">
    <property type="component" value="Unassembled WGS sequence"/>
</dbReference>
<dbReference type="EMBL" id="REGN01008455">
    <property type="protein sequence ID" value="RNA03540.1"/>
    <property type="molecule type" value="Genomic_DNA"/>
</dbReference>
<accession>A0A3M7PWU7</accession>